<sequence>MWRFFGSKLLQSASQRAHSDDHEQPCATCKQQPDRQLYSASDERI</sequence>
<accession>A0AAE8YLP6</accession>
<keyword evidence="3" id="KW-1185">Reference proteome</keyword>
<feature type="region of interest" description="Disordered" evidence="1">
    <location>
        <begin position="13"/>
        <end position="45"/>
    </location>
</feature>
<evidence type="ECO:0000313" key="2">
    <source>
        <dbReference type="EMBL" id="UGL61960.1"/>
    </source>
</evidence>
<reference evidence="2" key="1">
    <citation type="submission" date="2021-10" db="EMBL/GenBank/DDBJ databases">
        <authorList>
            <person name="Valenzuela N."/>
            <person name="Pablo J."/>
            <person name="Strother B."/>
            <person name="Cravalho Y."/>
            <person name="Barto Z."/>
            <person name="Kane C."/>
            <person name="Chong R.A."/>
            <person name="Kawasaki K."/>
            <person name="Cruz S."/>
            <person name="Porter M.L."/>
            <person name="Pearce R."/>
            <person name="Hohenstein G."/>
            <person name="Li K."/>
            <person name="Kaniho J."/>
            <person name="Sadones M."/>
            <person name="Hamlin F."/>
            <person name="Daniels M."/>
            <person name="McKee K."/>
            <person name="Reed F."/>
            <person name="Donachie S."/>
            <person name="Bollivar D.W."/>
            <person name="Garlena R.A."/>
            <person name="Russell D.A."/>
            <person name="Jacobs-Sera D."/>
            <person name="Hatfull G.F."/>
        </authorList>
    </citation>
    <scope>NUCLEOTIDE SEQUENCE</scope>
</reference>
<gene>
    <name evidence="2" type="primary">77</name>
    <name evidence="2" type="ORF">SEA_EASTWEST_77</name>
</gene>
<proteinExistence type="predicted"/>
<dbReference type="Proteomes" id="UP000827897">
    <property type="component" value="Segment"/>
</dbReference>
<organism evidence="2 3">
    <name type="scientific">Arthrobacter phage EastWest</name>
    <dbReference type="NCBI Taxonomy" id="2894292"/>
    <lineage>
        <taxon>Viruses</taxon>
        <taxon>Duplodnaviria</taxon>
        <taxon>Heunggongvirae</taxon>
        <taxon>Uroviricota</taxon>
        <taxon>Caudoviricetes</taxon>
        <taxon>Berryhillviridae</taxon>
        <taxon>Eastwestvirus</taxon>
        <taxon>Eastwestvirus eastwest</taxon>
    </lineage>
</organism>
<evidence type="ECO:0000313" key="3">
    <source>
        <dbReference type="Proteomes" id="UP000827897"/>
    </source>
</evidence>
<evidence type="ECO:0000256" key="1">
    <source>
        <dbReference type="SAM" id="MobiDB-lite"/>
    </source>
</evidence>
<dbReference type="EMBL" id="OK999980">
    <property type="protein sequence ID" value="UGL61960.1"/>
    <property type="molecule type" value="Genomic_DNA"/>
</dbReference>
<name>A0AAE8YLP6_9CAUD</name>
<protein>
    <submittedName>
        <fullName evidence="2">Uncharacterized protein</fullName>
    </submittedName>
</protein>